<dbReference type="SUPFAM" id="SSF51905">
    <property type="entry name" value="FAD/NAD(P)-binding domain"/>
    <property type="match status" value="1"/>
</dbReference>
<dbReference type="Gene3D" id="3.50.50.60">
    <property type="entry name" value="FAD/NAD(P)-binding domain"/>
    <property type="match status" value="2"/>
</dbReference>
<dbReference type="GO" id="GO:0050660">
    <property type="term" value="F:flavin adenine dinucleotide binding"/>
    <property type="evidence" value="ECO:0007669"/>
    <property type="project" value="InterPro"/>
</dbReference>
<keyword evidence="2" id="KW-0285">Flavoprotein</keyword>
<evidence type="ECO:0000313" key="5">
    <source>
        <dbReference type="EMBL" id="CAI4215006.1"/>
    </source>
</evidence>
<sequence>MLRISTTPASVQQTTTNPPSIIATGAVAENDRAARSLRSARRAAAQQAAPVWPSPRNWDYKDEPRWDAGSTDQSAAARQRRRPQMPEEPETPVETVAPPKEEEEPEEPCTPVGEDEVFDYVVIGGGAGGIPVAERLVQAGHKVLLLEKGPASTARWGGNLKPDWLEGEDLTRFDVPGLCNQIWHDSTGIVCSDMDQFAGCILGGGTAINAGLWWKPHPLDWDDNFPEGWKASDVESATNRVFTRIPGTTHPSMDGYLYQDEGFNVLADGLANSGWERLDTPNAHPDKKNHTFGHTTFMFSNGERGGPLATYLVTASRNPNFSLWTNTAARRLIRDGDRVTGIELECNGATGRSGTIKVADTGRLTIVQRSALDGESMVAEEQWLELPVGENLIDHLNTDVVVEHPNVYQYNYTAAWATPDENDVALYLRDRSGILAAAAPNIGPMIWDEVELSDGSTRQLQWTCRMEGSLDYFGNHTITMSMYLGRGVVSRGRMGLTPALTSRVISLPYLKNGTNDLEALAKGLDNIRNSLADVPDLTFLSPADNITTDQYLEDYVVNVGRRSNHWMGTAKMGTDDGREEDGTAVVDADTKVYGVDNLFIVDASIFPGMVTGNPSAMIVIVAERAAERILALELPAAEAPEEEEEAPEEEAPEEEAPEEEAPADEE</sequence>
<feature type="compositionally biased region" description="Acidic residues" evidence="3">
    <location>
        <begin position="639"/>
        <end position="666"/>
    </location>
</feature>
<comment type="caution">
    <text evidence="5">The sequence shown here is derived from an EMBL/GenBank/DDBJ whole genome shotgun (WGS) entry which is preliminary data.</text>
</comment>
<protein>
    <recommendedName>
        <fullName evidence="4">Glucose-methanol-choline oxidoreductase N-terminal domain-containing protein</fullName>
    </recommendedName>
</protein>
<dbReference type="PANTHER" id="PTHR47190">
    <property type="entry name" value="DEHYDROGENASE, PUTATIVE-RELATED"/>
    <property type="match status" value="1"/>
</dbReference>
<comment type="similarity">
    <text evidence="1 2">Belongs to the GMC oxidoreductase family.</text>
</comment>
<dbReference type="GO" id="GO:0016614">
    <property type="term" value="F:oxidoreductase activity, acting on CH-OH group of donors"/>
    <property type="evidence" value="ECO:0007669"/>
    <property type="project" value="InterPro"/>
</dbReference>
<evidence type="ECO:0000256" key="2">
    <source>
        <dbReference type="RuleBase" id="RU003968"/>
    </source>
</evidence>
<accession>A0A9P1MBR9</accession>
<dbReference type="InterPro" id="IPR000172">
    <property type="entry name" value="GMC_OxRdtase_N"/>
</dbReference>
<proteinExistence type="inferred from homology"/>
<evidence type="ECO:0000256" key="1">
    <source>
        <dbReference type="ARBA" id="ARBA00010790"/>
    </source>
</evidence>
<dbReference type="PANTHER" id="PTHR47190:SF2">
    <property type="entry name" value="CELLOBIOSE DEHYDROGENASE (AFU_ORTHOLOGUE AFUA_2G17620)"/>
    <property type="match status" value="1"/>
</dbReference>
<feature type="region of interest" description="Disordered" evidence="3">
    <location>
        <begin position="1"/>
        <end position="113"/>
    </location>
</feature>
<feature type="region of interest" description="Disordered" evidence="3">
    <location>
        <begin position="632"/>
        <end position="666"/>
    </location>
</feature>
<feature type="domain" description="Glucose-methanol-choline oxidoreductase N-terminal" evidence="4">
    <location>
        <begin position="199"/>
        <end position="222"/>
    </location>
</feature>
<dbReference type="AlphaFoldDB" id="A0A9P1MBR9"/>
<feature type="compositionally biased region" description="Acidic residues" evidence="3">
    <location>
        <begin position="101"/>
        <end position="113"/>
    </location>
</feature>
<dbReference type="InterPro" id="IPR007867">
    <property type="entry name" value="GMC_OxRtase_C"/>
</dbReference>
<dbReference type="Gene3D" id="3.30.410.10">
    <property type="entry name" value="Cholesterol Oxidase, domain 2"/>
    <property type="match status" value="1"/>
</dbReference>
<gene>
    <name evidence="5" type="ORF">PPNO1_LOCUS4727</name>
</gene>
<dbReference type="Pfam" id="PF13450">
    <property type="entry name" value="NAD_binding_8"/>
    <property type="match status" value="1"/>
</dbReference>
<dbReference type="EMBL" id="CALLCH030000012">
    <property type="protein sequence ID" value="CAI4215006.1"/>
    <property type="molecule type" value="Genomic_DNA"/>
</dbReference>
<organism evidence="5 6">
    <name type="scientific">Parascedosporium putredinis</name>
    <dbReference type="NCBI Taxonomy" id="1442378"/>
    <lineage>
        <taxon>Eukaryota</taxon>
        <taxon>Fungi</taxon>
        <taxon>Dikarya</taxon>
        <taxon>Ascomycota</taxon>
        <taxon>Pezizomycotina</taxon>
        <taxon>Sordariomycetes</taxon>
        <taxon>Hypocreomycetidae</taxon>
        <taxon>Microascales</taxon>
        <taxon>Microascaceae</taxon>
        <taxon>Parascedosporium</taxon>
    </lineage>
</organism>
<dbReference type="PROSITE" id="PS00623">
    <property type="entry name" value="GMC_OXRED_1"/>
    <property type="match status" value="1"/>
</dbReference>
<dbReference type="OrthoDB" id="413885at2759"/>
<dbReference type="InterPro" id="IPR053208">
    <property type="entry name" value="GMC_Oxidoreductase_CD"/>
</dbReference>
<evidence type="ECO:0000259" key="4">
    <source>
        <dbReference type="PROSITE" id="PS00623"/>
    </source>
</evidence>
<dbReference type="Proteomes" id="UP000838763">
    <property type="component" value="Unassembled WGS sequence"/>
</dbReference>
<evidence type="ECO:0000313" key="6">
    <source>
        <dbReference type="Proteomes" id="UP000838763"/>
    </source>
</evidence>
<dbReference type="Pfam" id="PF05199">
    <property type="entry name" value="GMC_oxred_C"/>
    <property type="match status" value="1"/>
</dbReference>
<reference evidence="5" key="1">
    <citation type="submission" date="2022-11" db="EMBL/GenBank/DDBJ databases">
        <authorList>
            <person name="Scott C."/>
            <person name="Bruce N."/>
        </authorList>
    </citation>
    <scope>NUCLEOTIDE SEQUENCE</scope>
</reference>
<dbReference type="SUPFAM" id="SSF54373">
    <property type="entry name" value="FAD-linked reductases, C-terminal domain"/>
    <property type="match status" value="1"/>
</dbReference>
<dbReference type="InterPro" id="IPR036188">
    <property type="entry name" value="FAD/NAD-bd_sf"/>
</dbReference>
<feature type="compositionally biased region" description="Polar residues" evidence="3">
    <location>
        <begin position="1"/>
        <end position="19"/>
    </location>
</feature>
<dbReference type="Pfam" id="PF00732">
    <property type="entry name" value="GMC_oxred_N"/>
    <property type="match status" value="1"/>
</dbReference>
<evidence type="ECO:0000256" key="3">
    <source>
        <dbReference type="SAM" id="MobiDB-lite"/>
    </source>
</evidence>
<name>A0A9P1MBR9_9PEZI</name>
<keyword evidence="2" id="KW-0274">FAD</keyword>
<keyword evidence="6" id="KW-1185">Reference proteome</keyword>